<sequence length="251" mass="28562">MATESKIEWTEQTWNPVTGCTKISPGCKHCYAEVMARRLRAMGAHGYQNGFELTLHPQRLEQPKRRRKPTVYFVNSMSDLFHEQVPDAFIDQVFEVIRETPQHTYQILTKRAERLPAYFGDEPVPANVWLGVSVEDRKYGVPRIDELRRVNARIRFLSVEPLLEDVGELNLSGIHWVIVGGESGSQARPMEAEWVTAVRRQCLDAGVSFFFKQWGGWGADGVKRNKKANGRVLDGRTWDAYPITTITAVTG</sequence>
<dbReference type="EMBL" id="CP025682">
    <property type="protein sequence ID" value="AUN95881.1"/>
    <property type="molecule type" value="Genomic_DNA"/>
</dbReference>
<organism evidence="1 2">
    <name type="scientific">Pseudazoarcus pumilus</name>
    <dbReference type="NCBI Taxonomy" id="2067960"/>
    <lineage>
        <taxon>Bacteria</taxon>
        <taxon>Pseudomonadati</taxon>
        <taxon>Pseudomonadota</taxon>
        <taxon>Betaproteobacteria</taxon>
        <taxon>Rhodocyclales</taxon>
        <taxon>Zoogloeaceae</taxon>
        <taxon>Pseudazoarcus</taxon>
    </lineage>
</organism>
<evidence type="ECO:0000313" key="1">
    <source>
        <dbReference type="EMBL" id="AUN95881.1"/>
    </source>
</evidence>
<dbReference type="AlphaFoldDB" id="A0A2I6S9H2"/>
<dbReference type="Pfam" id="PF07505">
    <property type="entry name" value="DUF5131"/>
    <property type="match status" value="1"/>
</dbReference>
<accession>A0A2I6S9H2</accession>
<dbReference type="InterPro" id="IPR011101">
    <property type="entry name" value="DUF5131"/>
</dbReference>
<gene>
    <name evidence="1" type="ORF">C0099_13640</name>
</gene>
<dbReference type="OrthoDB" id="9787478at2"/>
<dbReference type="KEGG" id="atw:C0099_13640"/>
<keyword evidence="2" id="KW-1185">Reference proteome</keyword>
<evidence type="ECO:0008006" key="3">
    <source>
        <dbReference type="Google" id="ProtNLM"/>
    </source>
</evidence>
<protein>
    <recommendedName>
        <fullName evidence="3">Phage Gp37/Gp68 family protein</fullName>
    </recommendedName>
</protein>
<reference evidence="1 2" key="1">
    <citation type="submission" date="2018-01" db="EMBL/GenBank/DDBJ databases">
        <authorList>
            <person name="Fu G.-Y."/>
        </authorList>
    </citation>
    <scope>NUCLEOTIDE SEQUENCE [LARGE SCALE GENOMIC DNA]</scope>
    <source>
        <strain evidence="1 2">SY39</strain>
    </source>
</reference>
<name>A0A2I6S9H2_9RHOO</name>
<proteinExistence type="predicted"/>
<evidence type="ECO:0000313" key="2">
    <source>
        <dbReference type="Proteomes" id="UP000242205"/>
    </source>
</evidence>
<dbReference type="Proteomes" id="UP000242205">
    <property type="component" value="Chromosome"/>
</dbReference>